<keyword evidence="2" id="KW-1185">Reference proteome</keyword>
<proteinExistence type="predicted"/>
<evidence type="ECO:0000313" key="1">
    <source>
        <dbReference type="EMBL" id="GAA4101722.1"/>
    </source>
</evidence>
<accession>A0ABP7X1S7</accession>
<gene>
    <name evidence="1" type="ORF">GCM10022414_29210</name>
</gene>
<comment type="caution">
    <text evidence="1">The sequence shown here is derived from an EMBL/GenBank/DDBJ whole genome shotgun (WGS) entry which is preliminary data.</text>
</comment>
<dbReference type="EMBL" id="BAABDM010000006">
    <property type="protein sequence ID" value="GAA4101722.1"/>
    <property type="molecule type" value="Genomic_DNA"/>
</dbReference>
<sequence>MQQLMAKPRKSGTSPQREIREIREKLRPIMAKYEYVIQPMSCYRSVIWPYECATKSVPGTPEIQSLGRQ</sequence>
<protein>
    <submittedName>
        <fullName evidence="1">Uncharacterized protein</fullName>
    </submittedName>
</protein>
<evidence type="ECO:0000313" key="2">
    <source>
        <dbReference type="Proteomes" id="UP001500392"/>
    </source>
</evidence>
<dbReference type="Proteomes" id="UP001500392">
    <property type="component" value="Unassembled WGS sequence"/>
</dbReference>
<reference evidence="2" key="1">
    <citation type="journal article" date="2019" name="Int. J. Syst. Evol. Microbiol.">
        <title>The Global Catalogue of Microorganisms (GCM) 10K type strain sequencing project: providing services to taxonomists for standard genome sequencing and annotation.</title>
        <authorList>
            <consortium name="The Broad Institute Genomics Platform"/>
            <consortium name="The Broad Institute Genome Sequencing Center for Infectious Disease"/>
            <person name="Wu L."/>
            <person name="Ma J."/>
        </authorList>
    </citation>
    <scope>NUCLEOTIDE SEQUENCE [LARGE SCALE GENOMIC DNA]</scope>
    <source>
        <strain evidence="2">JCM 17304</strain>
    </source>
</reference>
<name>A0ABP7X1S7_9GAMM</name>
<organism evidence="1 2">
    <name type="scientific">Zhongshania borealis</name>
    <dbReference type="NCBI Taxonomy" id="889488"/>
    <lineage>
        <taxon>Bacteria</taxon>
        <taxon>Pseudomonadati</taxon>
        <taxon>Pseudomonadota</taxon>
        <taxon>Gammaproteobacteria</taxon>
        <taxon>Cellvibrionales</taxon>
        <taxon>Spongiibacteraceae</taxon>
        <taxon>Zhongshania</taxon>
    </lineage>
</organism>